<accession>A0ACC1MRU1</accession>
<keyword evidence="2" id="KW-1185">Reference proteome</keyword>
<evidence type="ECO:0000313" key="1">
    <source>
        <dbReference type="EMBL" id="KAJ2969394.1"/>
    </source>
</evidence>
<organism evidence="1 2">
    <name type="scientific">Xylaria curta</name>
    <dbReference type="NCBI Taxonomy" id="42375"/>
    <lineage>
        <taxon>Eukaryota</taxon>
        <taxon>Fungi</taxon>
        <taxon>Dikarya</taxon>
        <taxon>Ascomycota</taxon>
        <taxon>Pezizomycotina</taxon>
        <taxon>Sordariomycetes</taxon>
        <taxon>Xylariomycetidae</taxon>
        <taxon>Xylariales</taxon>
        <taxon>Xylariaceae</taxon>
        <taxon>Xylaria</taxon>
    </lineage>
</organism>
<dbReference type="Proteomes" id="UP001143856">
    <property type="component" value="Unassembled WGS sequence"/>
</dbReference>
<dbReference type="EMBL" id="JAPDGR010004022">
    <property type="protein sequence ID" value="KAJ2969394.1"/>
    <property type="molecule type" value="Genomic_DNA"/>
</dbReference>
<protein>
    <submittedName>
        <fullName evidence="1">Uncharacterized protein</fullName>
    </submittedName>
</protein>
<evidence type="ECO:0000313" key="2">
    <source>
        <dbReference type="Proteomes" id="UP001143856"/>
    </source>
</evidence>
<sequence>MYDELAPVSGTPKKTIGEWAATLVDSLDTLWIMDMQTEFYEAATAVAALDWSATKEISCNFEATVRHLGGLLGAYDLSGETVILHKAVELGDMLYMAFDTPTRMPSSRLDFDKAKKGELRPGSHESSASVASSALEFTRLARLTGDDKYYDAINRITRLLDQTQNSTKLPGIWPTFFDLENLVLDQEKEFTLGSLAASLYELLPKMEALLGGLEPVPVLPGQFDVLFAGNAVVEDNGSINLQSEGQHVACVVGGVFGLGGKLLGIANHVEIGEKITKGCVWAYKTMPAGIMPESFELRPCPSLEACDWDEPEWESERNERFPKGVQSIRDPRYLLRPEAIESVFVMYRITGKEEYQEMAWRMFMAIQKATETDLGFSSILDINVDGKYTEKADSMESFWFSETLKYFYLVFSPPDLINLDEFVLNTQAHPLRRP</sequence>
<comment type="caution">
    <text evidence="1">The sequence shown here is derived from an EMBL/GenBank/DDBJ whole genome shotgun (WGS) entry which is preliminary data.</text>
</comment>
<reference evidence="1" key="1">
    <citation type="submission" date="2022-10" db="EMBL/GenBank/DDBJ databases">
        <title>Genome Sequence of Xylaria curta.</title>
        <authorList>
            <person name="Buettner E."/>
        </authorList>
    </citation>
    <scope>NUCLEOTIDE SEQUENCE</scope>
    <source>
        <strain evidence="1">Babe10</strain>
    </source>
</reference>
<proteinExistence type="predicted"/>
<name>A0ACC1MRU1_9PEZI</name>
<gene>
    <name evidence="1" type="ORF">NUW58_g9998</name>
</gene>